<keyword evidence="4" id="KW-0812">Transmembrane</keyword>
<dbReference type="Gene3D" id="3.40.30.10">
    <property type="entry name" value="Glutaredoxin"/>
    <property type="match status" value="1"/>
</dbReference>
<dbReference type="CDD" id="cd02968">
    <property type="entry name" value="SCO"/>
    <property type="match status" value="1"/>
</dbReference>
<comment type="similarity">
    <text evidence="1">Belongs to the SCO1/2 family.</text>
</comment>
<evidence type="ECO:0000256" key="4">
    <source>
        <dbReference type="SAM" id="Phobius"/>
    </source>
</evidence>
<evidence type="ECO:0000313" key="7">
    <source>
        <dbReference type="Proteomes" id="UP000323337"/>
    </source>
</evidence>
<evidence type="ECO:0000313" key="6">
    <source>
        <dbReference type="EMBL" id="TYB32644.1"/>
    </source>
</evidence>
<comment type="caution">
    <text evidence="6">The sequence shown here is derived from an EMBL/GenBank/DDBJ whole genome shotgun (WGS) entry which is preliminary data.</text>
</comment>
<reference evidence="6 7" key="1">
    <citation type="submission" date="2019-08" db="EMBL/GenBank/DDBJ databases">
        <title>Genomic characterization of a novel candidate phylum (ARYD3) from a high temperature, high salinity tertiary oil reservoir in north central Oklahoma, USA.</title>
        <authorList>
            <person name="Youssef N.H."/>
            <person name="Yadav A."/>
            <person name="Elshahed M.S."/>
        </authorList>
    </citation>
    <scope>NUCLEOTIDE SEQUENCE [LARGE SCALE GENOMIC DNA]</scope>
    <source>
        <strain evidence="6">ARYD1</strain>
    </source>
</reference>
<dbReference type="PANTHER" id="PTHR12151">
    <property type="entry name" value="ELECTRON TRANSPORT PROTIN SCO1/SENC FAMILY MEMBER"/>
    <property type="match status" value="1"/>
</dbReference>
<keyword evidence="2" id="KW-0186">Copper</keyword>
<feature type="disulfide bond" description="Redox-active" evidence="3">
    <location>
        <begin position="79"/>
        <end position="83"/>
    </location>
</feature>
<gene>
    <name evidence="6" type="ORF">FXF49_10470</name>
</gene>
<keyword evidence="3" id="KW-1015">Disulfide bond</keyword>
<evidence type="ECO:0000256" key="2">
    <source>
        <dbReference type="PIRSR" id="PIRSR603782-1"/>
    </source>
</evidence>
<dbReference type="SUPFAM" id="SSF52833">
    <property type="entry name" value="Thioredoxin-like"/>
    <property type="match status" value="1"/>
</dbReference>
<evidence type="ECO:0000256" key="1">
    <source>
        <dbReference type="ARBA" id="ARBA00010996"/>
    </source>
</evidence>
<dbReference type="RefSeq" id="WP_303701844.1">
    <property type="nucleotide sequence ID" value="NZ_VSIV01000302.1"/>
</dbReference>
<dbReference type="AlphaFoldDB" id="A0A5D0MG05"/>
<accession>A0A5D0MG05</accession>
<feature type="binding site" evidence="2">
    <location>
        <position position="83"/>
    </location>
    <ligand>
        <name>Cu cation</name>
        <dbReference type="ChEBI" id="CHEBI:23378"/>
    </ligand>
</feature>
<feature type="transmembrane region" description="Helical" evidence="4">
    <location>
        <begin position="240"/>
        <end position="260"/>
    </location>
</feature>
<dbReference type="EMBL" id="VSIV01000302">
    <property type="protein sequence ID" value="TYB32644.1"/>
    <property type="molecule type" value="Genomic_DNA"/>
</dbReference>
<sequence length="269" mass="30311">MTKRIFLTLFLLVLGSAVFGADETSSKTTSSESEVGVEEKLGKIIPEGIYFYNSKGEKVEIKKLVSQKPTVIAPVYYKCTNVCNILQSKLTNILPQVKLNPGKDYQVLSVSFDHTETPAIAANEKNNYMAAMPEKFGEDSWKFLTGDKENIDKLMNTIGFNFKKRPDSDMFIHPVALVLISTEGKIVRYLYGTRLLPFDLTMAIVEAQKGNVGVSVKRVLSYCFDYDPEGRTYVFNVMRVSGTIIIVFIVITFLIIAFGGKKKRRKRDR</sequence>
<feature type="binding site" evidence="2">
    <location>
        <position position="79"/>
    </location>
    <ligand>
        <name>Cu cation</name>
        <dbReference type="ChEBI" id="CHEBI:23378"/>
    </ligand>
</feature>
<feature type="signal peptide" evidence="5">
    <location>
        <begin position="1"/>
        <end position="20"/>
    </location>
</feature>
<feature type="chain" id="PRO_5022759413" evidence="5">
    <location>
        <begin position="21"/>
        <end position="269"/>
    </location>
</feature>
<protein>
    <submittedName>
        <fullName evidence="6">SCO family protein</fullName>
    </submittedName>
</protein>
<keyword evidence="4" id="KW-0472">Membrane</keyword>
<proteinExistence type="inferred from homology"/>
<dbReference type="GO" id="GO:0046872">
    <property type="term" value="F:metal ion binding"/>
    <property type="evidence" value="ECO:0007669"/>
    <property type="project" value="UniProtKB-KW"/>
</dbReference>
<dbReference type="Pfam" id="PF02630">
    <property type="entry name" value="SCO1-SenC"/>
    <property type="match status" value="1"/>
</dbReference>
<feature type="binding site" evidence="2">
    <location>
        <position position="173"/>
    </location>
    <ligand>
        <name>Cu cation</name>
        <dbReference type="ChEBI" id="CHEBI:23378"/>
    </ligand>
</feature>
<dbReference type="Proteomes" id="UP000323337">
    <property type="component" value="Unassembled WGS sequence"/>
</dbReference>
<evidence type="ECO:0000256" key="5">
    <source>
        <dbReference type="SAM" id="SignalP"/>
    </source>
</evidence>
<dbReference type="InterPro" id="IPR003782">
    <property type="entry name" value="SCO1/SenC"/>
</dbReference>
<name>A0A5D0MG05_FLESI</name>
<organism evidence="6 7">
    <name type="scientific">Flexistipes sinusarabici</name>
    <dbReference type="NCBI Taxonomy" id="2352"/>
    <lineage>
        <taxon>Bacteria</taxon>
        <taxon>Pseudomonadati</taxon>
        <taxon>Deferribacterota</taxon>
        <taxon>Deferribacteres</taxon>
        <taxon>Deferribacterales</taxon>
        <taxon>Flexistipitaceae</taxon>
        <taxon>Flexistipes</taxon>
    </lineage>
</organism>
<keyword evidence="2" id="KW-0479">Metal-binding</keyword>
<dbReference type="PANTHER" id="PTHR12151:SF8">
    <property type="entry name" value="THIOREDOXIN DOMAIN-CONTAINING PROTEIN"/>
    <property type="match status" value="1"/>
</dbReference>
<dbReference type="InterPro" id="IPR036249">
    <property type="entry name" value="Thioredoxin-like_sf"/>
</dbReference>
<keyword evidence="5" id="KW-0732">Signal</keyword>
<evidence type="ECO:0000256" key="3">
    <source>
        <dbReference type="PIRSR" id="PIRSR603782-2"/>
    </source>
</evidence>
<keyword evidence="4" id="KW-1133">Transmembrane helix</keyword>